<protein>
    <recommendedName>
        <fullName evidence="2">DUF7587 domain-containing protein</fullName>
    </recommendedName>
</protein>
<gene>
    <name evidence="3" type="ORF">AJ80_00365</name>
</gene>
<keyword evidence="4" id="KW-1185">Reference proteome</keyword>
<dbReference type="Proteomes" id="UP000224634">
    <property type="component" value="Unassembled WGS sequence"/>
</dbReference>
<dbReference type="EMBL" id="PDNA01000002">
    <property type="protein sequence ID" value="PGH28107.1"/>
    <property type="molecule type" value="Genomic_DNA"/>
</dbReference>
<feature type="region of interest" description="Disordered" evidence="1">
    <location>
        <begin position="472"/>
        <end position="505"/>
    </location>
</feature>
<sequence>MNTPPMSSSKGEAYPQFLNFKTRMQPRNRWTDPQREICCVLRHFYDNTWPELTKIFNLLFQRHLQRHGFSDSLRSTIFATQAHDLKLKQHPIWIRVVSTPPNDLGPYGSMLRHIEMAAQKLGLDLKRRVEGTFELPDFDISDLEDADLDISEEILAEALEEHNDGGDDNNGSGSNNEEDEDEDDNANDNDDNDDRDDDIQEIRRNLPIHTPPLRQAPNKHRQVPRPKIAFRFYDDQSAGINSKLQFVAGMFAEGPTYFPHPHQSDSRMITSMARSHLSRFEIESPFISCSSSPLVAIHRMLRSNQSAFFSIIDLSKLNPDMVFSAQEILMKRPLSKKITRRYTGVSDFMIWGQIPDSCIITAISAADILNMTYHHPDIASLLQLDVIQSFPYSRRDMHNRMARTAIWADQSAGKVFGKLFQLLNIPESYAQELATIFTRAWRLRCLQRGSFTGLMDGLRSYFNTYRLEEQQRASEAEGYVSPPITPTKESKERDGGEPDGNKTAAAETDMIQNTVNGCDMEIKVEPIDEDDDLMEISKADYMVATEARLRNSEPNDDVKEIPNAGLPEVDRIDIVPNSSRADDDDYEKTTDRIEPSDRFTIERERINRVLGL</sequence>
<evidence type="ECO:0000313" key="4">
    <source>
        <dbReference type="Proteomes" id="UP000224634"/>
    </source>
</evidence>
<dbReference type="Pfam" id="PF24494">
    <property type="entry name" value="DUF7587"/>
    <property type="match status" value="1"/>
</dbReference>
<feature type="compositionally biased region" description="Acidic residues" evidence="1">
    <location>
        <begin position="176"/>
        <end position="199"/>
    </location>
</feature>
<feature type="region of interest" description="Disordered" evidence="1">
    <location>
        <begin position="575"/>
        <end position="594"/>
    </location>
</feature>
<dbReference type="InterPro" id="IPR056009">
    <property type="entry name" value="DUF7587"/>
</dbReference>
<feature type="region of interest" description="Disordered" evidence="1">
    <location>
        <begin position="160"/>
        <end position="224"/>
    </location>
</feature>
<organism evidence="3 4">
    <name type="scientific">Polytolypa hystricis (strain UAMH7299)</name>
    <dbReference type="NCBI Taxonomy" id="1447883"/>
    <lineage>
        <taxon>Eukaryota</taxon>
        <taxon>Fungi</taxon>
        <taxon>Dikarya</taxon>
        <taxon>Ascomycota</taxon>
        <taxon>Pezizomycotina</taxon>
        <taxon>Eurotiomycetes</taxon>
        <taxon>Eurotiomycetidae</taxon>
        <taxon>Onygenales</taxon>
        <taxon>Onygenales incertae sedis</taxon>
        <taxon>Polytolypa</taxon>
    </lineage>
</organism>
<dbReference type="OrthoDB" id="5397734at2759"/>
<accession>A0A2B7Z5H9</accession>
<dbReference type="AlphaFoldDB" id="A0A2B7Z5H9"/>
<evidence type="ECO:0000256" key="1">
    <source>
        <dbReference type="SAM" id="MobiDB-lite"/>
    </source>
</evidence>
<reference evidence="3 4" key="1">
    <citation type="submission" date="2017-10" db="EMBL/GenBank/DDBJ databases">
        <title>Comparative genomics in systemic dimorphic fungi from Ajellomycetaceae.</title>
        <authorList>
            <person name="Munoz J.F."/>
            <person name="Mcewen J.G."/>
            <person name="Clay O.K."/>
            <person name="Cuomo C.A."/>
        </authorList>
    </citation>
    <scope>NUCLEOTIDE SEQUENCE [LARGE SCALE GENOMIC DNA]</scope>
    <source>
        <strain evidence="3 4">UAMH7299</strain>
    </source>
</reference>
<proteinExistence type="predicted"/>
<name>A0A2B7Z5H9_POLH7</name>
<comment type="caution">
    <text evidence="3">The sequence shown here is derived from an EMBL/GenBank/DDBJ whole genome shotgun (WGS) entry which is preliminary data.</text>
</comment>
<feature type="compositionally biased region" description="Basic and acidic residues" evidence="1">
    <location>
        <begin position="488"/>
        <end position="500"/>
    </location>
</feature>
<feature type="domain" description="DUF7587" evidence="2">
    <location>
        <begin position="225"/>
        <end position="367"/>
    </location>
</feature>
<evidence type="ECO:0000313" key="3">
    <source>
        <dbReference type="EMBL" id="PGH28107.1"/>
    </source>
</evidence>
<evidence type="ECO:0000259" key="2">
    <source>
        <dbReference type="Pfam" id="PF24494"/>
    </source>
</evidence>